<gene>
    <name evidence="2" type="ORF">AAFC00_004017</name>
</gene>
<feature type="region of interest" description="Disordered" evidence="1">
    <location>
        <begin position="46"/>
        <end position="72"/>
    </location>
</feature>
<feature type="compositionally biased region" description="Polar residues" evidence="1">
    <location>
        <begin position="446"/>
        <end position="458"/>
    </location>
</feature>
<proteinExistence type="predicted"/>
<reference evidence="2 3" key="1">
    <citation type="submission" date="2024-07" db="EMBL/GenBank/DDBJ databases">
        <title>Draft sequence of the Neodothiora populina.</title>
        <authorList>
            <person name="Drown D.D."/>
            <person name="Schuette U.S."/>
            <person name="Buechlein A.B."/>
            <person name="Rusch D.R."/>
            <person name="Winton L.W."/>
            <person name="Adams G.A."/>
        </authorList>
    </citation>
    <scope>NUCLEOTIDE SEQUENCE [LARGE SCALE GENOMIC DNA]</scope>
    <source>
        <strain evidence="2 3">CPC 39397</strain>
    </source>
</reference>
<accession>A0ABR3PI92</accession>
<feature type="compositionally biased region" description="Polar residues" evidence="1">
    <location>
        <begin position="382"/>
        <end position="404"/>
    </location>
</feature>
<dbReference type="GeneID" id="95977717"/>
<feature type="compositionally biased region" description="Polar residues" evidence="1">
    <location>
        <begin position="611"/>
        <end position="620"/>
    </location>
</feature>
<protein>
    <recommendedName>
        <fullName evidence="4">Ubiquitin carboxyl-terminal hydrolase 19</fullName>
    </recommendedName>
</protein>
<feature type="compositionally biased region" description="Polar residues" evidence="1">
    <location>
        <begin position="360"/>
        <end position="374"/>
    </location>
</feature>
<dbReference type="RefSeq" id="XP_069202140.1">
    <property type="nucleotide sequence ID" value="XM_069343586.1"/>
</dbReference>
<organism evidence="2 3">
    <name type="scientific">Neodothiora populina</name>
    <dbReference type="NCBI Taxonomy" id="2781224"/>
    <lineage>
        <taxon>Eukaryota</taxon>
        <taxon>Fungi</taxon>
        <taxon>Dikarya</taxon>
        <taxon>Ascomycota</taxon>
        <taxon>Pezizomycotina</taxon>
        <taxon>Dothideomycetes</taxon>
        <taxon>Dothideomycetidae</taxon>
        <taxon>Dothideales</taxon>
        <taxon>Dothioraceae</taxon>
        <taxon>Neodothiora</taxon>
    </lineage>
</organism>
<evidence type="ECO:0008006" key="4">
    <source>
        <dbReference type="Google" id="ProtNLM"/>
    </source>
</evidence>
<feature type="region of interest" description="Disordered" evidence="1">
    <location>
        <begin position="360"/>
        <end position="620"/>
    </location>
</feature>
<feature type="compositionally biased region" description="Polar residues" evidence="1">
    <location>
        <begin position="490"/>
        <end position="508"/>
    </location>
</feature>
<evidence type="ECO:0000313" key="3">
    <source>
        <dbReference type="Proteomes" id="UP001562354"/>
    </source>
</evidence>
<dbReference type="EMBL" id="JBFMKM010000005">
    <property type="protein sequence ID" value="KAL1305867.1"/>
    <property type="molecule type" value="Genomic_DNA"/>
</dbReference>
<keyword evidence="3" id="KW-1185">Reference proteome</keyword>
<feature type="compositionally biased region" description="Basic and acidic residues" evidence="1">
    <location>
        <begin position="541"/>
        <end position="554"/>
    </location>
</feature>
<evidence type="ECO:0000313" key="2">
    <source>
        <dbReference type="EMBL" id="KAL1305867.1"/>
    </source>
</evidence>
<name>A0ABR3PI92_9PEZI</name>
<comment type="caution">
    <text evidence="2">The sequence shown here is derived from an EMBL/GenBank/DDBJ whole genome shotgun (WGS) entry which is preliminary data.</text>
</comment>
<evidence type="ECO:0000256" key="1">
    <source>
        <dbReference type="SAM" id="MobiDB-lite"/>
    </source>
</evidence>
<sequence>MDPQSVAFVPHNDSWRLQNELLRVQQIQADHTDRLIRLERRQEDDARMKSVWGGASPFPSVLSGTPQQAALHHPPSDHFKDFDDEANLIGSLHLDADDEPRRMGATSRANSVRFDESANQGHWSHASRSSMDFLPRSTSSLGGIAMNERTSSHKSDGRASSVHSVRSAASGRASSLNLDTAYALPDTLRSSPLDTPGLAPGLLLLGSVPAIIRCWMNTDFKHNALLYAAICSASHKSHVDLRLLRKLGFEDRIVDTSSGGRTIDLPVYFPEAVPHPTSSRPSSPAPQVPTLTVEFNVVDGGTNEKEARSIQVFIGSDTLRLHNADVMFSTNSVCLYDDEQCRLSIPLVRPEDETVFNSLQTTGRGLQSASNAGRSEQAAEQEYTSLNGLRQKQAYNSEPTSVDTPLSAKYRAPGVIAAESRTSSSRDSHGNAPPPEDETSAGATGGRQNSLGSNNTLTENKENAAETGSPNVTAAQGAPATWGSWRRDTPSQITQSEWSGSNKNQDSGYQRRDTGIKVLKPMKTSSRTISTSASSPSTSEGKSRFFDEGKRRGALESMQSAGMERRTSAAPPSLSRKSSSSARENQAPAGVGIETVTKTRTNPVGGASAFSWLNSGGSKS</sequence>
<dbReference type="Proteomes" id="UP001562354">
    <property type="component" value="Unassembled WGS sequence"/>
</dbReference>
<feature type="compositionally biased region" description="Low complexity" evidence="1">
    <location>
        <begin position="568"/>
        <end position="583"/>
    </location>
</feature>
<feature type="region of interest" description="Disordered" evidence="1">
    <location>
        <begin position="147"/>
        <end position="166"/>
    </location>
</feature>
<feature type="compositionally biased region" description="Low complexity" evidence="1">
    <location>
        <begin position="524"/>
        <end position="540"/>
    </location>
</feature>